<dbReference type="Proteomes" id="UP000625210">
    <property type="component" value="Unassembled WGS sequence"/>
</dbReference>
<sequence>MYPDLAGKTVLITGGATGIGKAIALRMAREKARVAINYLDEKQPYRQVVQEIQSLGGEGLAIQGDVTKEQDVRNLVHHTVDHFGSLDVMVNNAGIENEVPSENLSLEDWNKVLSVNLTGAFLGAREAIRHMLQHQIKGCIINMSSVHERIPWPHFVHYAASKGGMKLLTETLALEFAPRGIRINAIGPGAIDTPINAEKFADPQQKQAVTELIPMGEIGQPEQIAAVAAWLASDEASYVTGITLFADGGMTLYPSFQAGRG</sequence>
<comment type="caution">
    <text evidence="8">The sequence shown here is derived from an EMBL/GenBank/DDBJ whole genome shotgun (WGS) entry which is preliminary data.</text>
</comment>
<comment type="subunit">
    <text evidence="2">Homotetramer.</text>
</comment>
<name>A0A8J2Y9I5_9BACL</name>
<protein>
    <recommendedName>
        <fullName evidence="4">glucose 1-dehydrogenase [NAD(P)(+)]</fullName>
        <ecNumber evidence="4">1.1.1.47</ecNumber>
    </recommendedName>
</protein>
<gene>
    <name evidence="8" type="ORF">GCM10011571_27210</name>
</gene>
<evidence type="ECO:0000256" key="3">
    <source>
        <dbReference type="ARBA" id="ARBA00023002"/>
    </source>
</evidence>
<keyword evidence="3" id="KW-0560">Oxidoreductase</keyword>
<comment type="catalytic activity">
    <reaction evidence="5">
        <text>D-glucose + NADP(+) = D-glucono-1,5-lactone + NADPH + H(+)</text>
        <dbReference type="Rhea" id="RHEA:14405"/>
        <dbReference type="ChEBI" id="CHEBI:4167"/>
        <dbReference type="ChEBI" id="CHEBI:15378"/>
        <dbReference type="ChEBI" id="CHEBI:16217"/>
        <dbReference type="ChEBI" id="CHEBI:57783"/>
        <dbReference type="ChEBI" id="CHEBI:58349"/>
        <dbReference type="EC" id="1.1.1.47"/>
    </reaction>
</comment>
<accession>A0A8J2Y9I5</accession>
<dbReference type="SMART" id="SM00822">
    <property type="entry name" value="PKS_KR"/>
    <property type="match status" value="1"/>
</dbReference>
<dbReference type="Gene3D" id="3.40.50.720">
    <property type="entry name" value="NAD(P)-binding Rossmann-like Domain"/>
    <property type="match status" value="1"/>
</dbReference>
<evidence type="ECO:0000256" key="1">
    <source>
        <dbReference type="ARBA" id="ARBA00006484"/>
    </source>
</evidence>
<dbReference type="PANTHER" id="PTHR43639:SF1">
    <property type="entry name" value="SHORT-CHAIN DEHYDROGENASE_REDUCTASE FAMILY PROTEIN"/>
    <property type="match status" value="1"/>
</dbReference>
<dbReference type="PRINTS" id="PR00081">
    <property type="entry name" value="GDHRDH"/>
</dbReference>
<evidence type="ECO:0000313" key="8">
    <source>
        <dbReference type="EMBL" id="GGE23704.1"/>
    </source>
</evidence>
<feature type="domain" description="Ketoreductase" evidence="7">
    <location>
        <begin position="8"/>
        <end position="189"/>
    </location>
</feature>
<dbReference type="InterPro" id="IPR020904">
    <property type="entry name" value="Sc_DH/Rdtase_CS"/>
</dbReference>
<proteinExistence type="inferred from homology"/>
<keyword evidence="9" id="KW-1185">Reference proteome</keyword>
<dbReference type="Pfam" id="PF13561">
    <property type="entry name" value="adh_short_C2"/>
    <property type="match status" value="1"/>
</dbReference>
<reference evidence="8" key="2">
    <citation type="submission" date="2020-09" db="EMBL/GenBank/DDBJ databases">
        <authorList>
            <person name="Sun Q."/>
            <person name="Zhou Y."/>
        </authorList>
    </citation>
    <scope>NUCLEOTIDE SEQUENCE</scope>
    <source>
        <strain evidence="8">CGMCC 1.15179</strain>
    </source>
</reference>
<dbReference type="PROSITE" id="PS00061">
    <property type="entry name" value="ADH_SHORT"/>
    <property type="match status" value="1"/>
</dbReference>
<evidence type="ECO:0000256" key="5">
    <source>
        <dbReference type="ARBA" id="ARBA00047555"/>
    </source>
</evidence>
<dbReference type="NCBIfam" id="NF005559">
    <property type="entry name" value="PRK07231.1"/>
    <property type="match status" value="1"/>
</dbReference>
<dbReference type="EC" id="1.1.1.47" evidence="4"/>
<dbReference type="RefSeq" id="WP_188648439.1">
    <property type="nucleotide sequence ID" value="NZ_BMHQ01000010.1"/>
</dbReference>
<comment type="similarity">
    <text evidence="1">Belongs to the short-chain dehydrogenases/reductases (SDR) family.</text>
</comment>
<evidence type="ECO:0000256" key="4">
    <source>
        <dbReference type="ARBA" id="ARBA00024389"/>
    </source>
</evidence>
<evidence type="ECO:0000256" key="2">
    <source>
        <dbReference type="ARBA" id="ARBA00011881"/>
    </source>
</evidence>
<evidence type="ECO:0000256" key="6">
    <source>
        <dbReference type="ARBA" id="ARBA00048831"/>
    </source>
</evidence>
<dbReference type="EMBL" id="BMHQ01000010">
    <property type="protein sequence ID" value="GGE23704.1"/>
    <property type="molecule type" value="Genomic_DNA"/>
</dbReference>
<dbReference type="GO" id="GO:0047936">
    <property type="term" value="F:glucose 1-dehydrogenase [NAD(P)+] activity"/>
    <property type="evidence" value="ECO:0007669"/>
    <property type="project" value="UniProtKB-EC"/>
</dbReference>
<dbReference type="NCBIfam" id="NF009466">
    <property type="entry name" value="PRK12826.1-2"/>
    <property type="match status" value="1"/>
</dbReference>
<dbReference type="PRINTS" id="PR00080">
    <property type="entry name" value="SDRFAMILY"/>
</dbReference>
<reference evidence="8" key="1">
    <citation type="journal article" date="2014" name="Int. J. Syst. Evol. Microbiol.">
        <title>Complete genome sequence of Corynebacterium casei LMG S-19264T (=DSM 44701T), isolated from a smear-ripened cheese.</title>
        <authorList>
            <consortium name="US DOE Joint Genome Institute (JGI-PGF)"/>
            <person name="Walter F."/>
            <person name="Albersmeier A."/>
            <person name="Kalinowski J."/>
            <person name="Ruckert C."/>
        </authorList>
    </citation>
    <scope>NUCLEOTIDE SEQUENCE</scope>
    <source>
        <strain evidence="8">CGMCC 1.15179</strain>
    </source>
</reference>
<evidence type="ECO:0000313" key="9">
    <source>
        <dbReference type="Proteomes" id="UP000625210"/>
    </source>
</evidence>
<dbReference type="InterPro" id="IPR002347">
    <property type="entry name" value="SDR_fam"/>
</dbReference>
<evidence type="ECO:0000259" key="7">
    <source>
        <dbReference type="SMART" id="SM00822"/>
    </source>
</evidence>
<dbReference type="PANTHER" id="PTHR43639">
    <property type="entry name" value="OXIDOREDUCTASE, SHORT-CHAIN DEHYDROGENASE/REDUCTASE FAMILY (AFU_ORTHOLOGUE AFUA_5G02870)"/>
    <property type="match status" value="1"/>
</dbReference>
<dbReference type="InterPro" id="IPR057326">
    <property type="entry name" value="KR_dom"/>
</dbReference>
<dbReference type="InterPro" id="IPR036291">
    <property type="entry name" value="NAD(P)-bd_dom_sf"/>
</dbReference>
<organism evidence="8 9">
    <name type="scientific">Marinithermofilum abyssi</name>
    <dbReference type="NCBI Taxonomy" id="1571185"/>
    <lineage>
        <taxon>Bacteria</taxon>
        <taxon>Bacillati</taxon>
        <taxon>Bacillota</taxon>
        <taxon>Bacilli</taxon>
        <taxon>Bacillales</taxon>
        <taxon>Thermoactinomycetaceae</taxon>
        <taxon>Marinithermofilum</taxon>
    </lineage>
</organism>
<dbReference type="CDD" id="cd05358">
    <property type="entry name" value="GlcDH_SDR_c"/>
    <property type="match status" value="1"/>
</dbReference>
<dbReference type="SUPFAM" id="SSF51735">
    <property type="entry name" value="NAD(P)-binding Rossmann-fold domains"/>
    <property type="match status" value="1"/>
</dbReference>
<dbReference type="NCBIfam" id="NF006493">
    <property type="entry name" value="PRK08936.1"/>
    <property type="match status" value="1"/>
</dbReference>
<dbReference type="AlphaFoldDB" id="A0A8J2Y9I5"/>
<comment type="catalytic activity">
    <reaction evidence="6">
        <text>D-glucose + NAD(+) = D-glucono-1,5-lactone + NADH + H(+)</text>
        <dbReference type="Rhea" id="RHEA:14293"/>
        <dbReference type="ChEBI" id="CHEBI:4167"/>
        <dbReference type="ChEBI" id="CHEBI:15378"/>
        <dbReference type="ChEBI" id="CHEBI:16217"/>
        <dbReference type="ChEBI" id="CHEBI:57540"/>
        <dbReference type="ChEBI" id="CHEBI:57945"/>
        <dbReference type="EC" id="1.1.1.47"/>
    </reaction>
</comment>
<dbReference type="FunFam" id="3.40.50.720:FF:000248">
    <property type="entry name" value="Glucose 1-dehydrogenase"/>
    <property type="match status" value="1"/>
</dbReference>